<feature type="compositionally biased region" description="Polar residues" evidence="9">
    <location>
        <begin position="368"/>
        <end position="380"/>
    </location>
</feature>
<dbReference type="SUPFAM" id="SSF161111">
    <property type="entry name" value="Cation efflux protein transmembrane domain-like"/>
    <property type="match status" value="1"/>
</dbReference>
<comment type="subcellular location">
    <subcellularLocation>
        <location evidence="1">Membrane</location>
        <topology evidence="1">Multi-pass membrane protein</topology>
    </subcellularLocation>
</comment>
<accession>A0AAV2IPJ5</accession>
<dbReference type="GO" id="GO:0010043">
    <property type="term" value="P:response to zinc ion"/>
    <property type="evidence" value="ECO:0007669"/>
    <property type="project" value="TreeGrafter"/>
</dbReference>
<keyword evidence="4 10" id="KW-0812">Transmembrane</keyword>
<evidence type="ECO:0000256" key="7">
    <source>
        <dbReference type="ARBA" id="ARBA00023065"/>
    </source>
</evidence>
<feature type="region of interest" description="Disordered" evidence="9">
    <location>
        <begin position="143"/>
        <end position="186"/>
    </location>
</feature>
<keyword evidence="8 10" id="KW-0472">Membrane</keyword>
<feature type="transmembrane region" description="Helical" evidence="10">
    <location>
        <begin position="690"/>
        <end position="708"/>
    </location>
</feature>
<evidence type="ECO:0000259" key="12">
    <source>
        <dbReference type="Pfam" id="PF16916"/>
    </source>
</evidence>
<dbReference type="PANTHER" id="PTHR11562:SF84">
    <property type="entry name" value="LD05335P"/>
    <property type="match status" value="1"/>
</dbReference>
<dbReference type="NCBIfam" id="TIGR01297">
    <property type="entry name" value="CDF"/>
    <property type="match status" value="1"/>
</dbReference>
<feature type="transmembrane region" description="Helical" evidence="10">
    <location>
        <begin position="609"/>
        <end position="631"/>
    </location>
</feature>
<feature type="compositionally biased region" description="Basic residues" evidence="9">
    <location>
        <begin position="724"/>
        <end position="749"/>
    </location>
</feature>
<comment type="similarity">
    <text evidence="2">Belongs to the cation diffusion facilitator (CDF) transporter (TC 2.A.4) family. SLC30A subfamily.</text>
</comment>
<keyword evidence="7" id="KW-0406">Ion transport</keyword>
<dbReference type="GO" id="GO:0005385">
    <property type="term" value="F:zinc ion transmembrane transporter activity"/>
    <property type="evidence" value="ECO:0007669"/>
    <property type="project" value="TreeGrafter"/>
</dbReference>
<evidence type="ECO:0000256" key="9">
    <source>
        <dbReference type="SAM" id="MobiDB-lite"/>
    </source>
</evidence>
<feature type="transmembrane region" description="Helical" evidence="10">
    <location>
        <begin position="652"/>
        <end position="674"/>
    </location>
</feature>
<feature type="region of interest" description="Disordered" evidence="9">
    <location>
        <begin position="366"/>
        <end position="386"/>
    </location>
</feature>
<keyword evidence="5" id="KW-0862">Zinc</keyword>
<dbReference type="AlphaFoldDB" id="A0AAV2IPJ5"/>
<evidence type="ECO:0000259" key="11">
    <source>
        <dbReference type="Pfam" id="PF01545"/>
    </source>
</evidence>
<dbReference type="GO" id="GO:0005886">
    <property type="term" value="C:plasma membrane"/>
    <property type="evidence" value="ECO:0007669"/>
    <property type="project" value="TreeGrafter"/>
</dbReference>
<comment type="caution">
    <text evidence="13">The sequence shown here is derived from an EMBL/GenBank/DDBJ whole genome shotgun (WGS) entry which is preliminary data.</text>
</comment>
<dbReference type="PANTHER" id="PTHR11562">
    <property type="entry name" value="CATION EFFLUX PROTEIN/ ZINC TRANSPORTER"/>
    <property type="match status" value="1"/>
</dbReference>
<sequence length="986" mass="106795">MADSDNLYDDVLVNGNLTKRPSNFSDNISKESKSDVDSDESLLDISEAQFEEDKLLLAVSNQLIHAKTVVLPNPSTSAVGSSPARLSHIEKEYNQLAIVSQQSLLTGVDDVTAVPALEDPQTTQDQAYLSDILASAGHLSPRQTRFNPFDFPSPPTTRQGQAITANQGGDAGSSQVRPRDSDQFDQLNFGDPTFISSYFKASSAGSRDLKHIFPGEPSKSNLSPAADRFAWDSNNRITSLSSLHVSHHRPHTHAAAVTTGHPSFGPVGLDSKVLSLPAGSSGTTRKHDALLPPRGPVATGVVSSAPAPDVAAMAASTAERRNTGSPGLILQDYTATAARDQFRTPSLITKSELVRGHAPERIIASGAMSANKQTPPGNSEQTHDVRTNPSLVGIGGVSNSKLHWRYGSEAAVRERRHFEDEDDEDEGGQQEASPLLDPACNSRTGSTGVNGWRATPERGAWASQATDVTAVKFPPGRAGDQKPNALHTLVETDSGASGGMTVLQGERDYLKRGARGVTPHNGATDSTADALGKQQSLLWQRNSYGEFCPVSGSDHGEHNLPAVTYRHCHKKRLASLTDKLALRQLVSVVVLCILFMTGEAVGGALANRLALFTDVLHLGGDLVSFLIRLLAMWLANKPATKKMSFGYHRAEVIGALLSVFLIWLVSGVLCYIAIERIIEGHYMNVKPDEMLITASLGVLFNFVMAFVLHSEVCCGKAHSHNKFGHGHSHGGHGHSHGGHGHSHGGHGHSRGGYGPVHKDLLDVACQEGQHEITADESEGFNYQRLHSQEPEFESSGQQMRDVNSQQSTSESENGLTDEEALHKHKNINVRAAFIHVVGDIIQSLGVLVAALIIKFTDDDKFRLADPICTFLFSIIVLITTITVLRDALLVIMEGVPRDLSFESLKRELLTLEGVVAVHSLHIWALTMDRNALSVHLAIENPYLHNQVLTLATKLIQDRHHYIHSTIQVELYNEVAMRDCKDCLELN</sequence>
<feature type="transmembrane region" description="Helical" evidence="10">
    <location>
        <begin position="832"/>
        <end position="852"/>
    </location>
</feature>
<evidence type="ECO:0000313" key="13">
    <source>
        <dbReference type="EMBL" id="CAL1547717.1"/>
    </source>
</evidence>
<protein>
    <submittedName>
        <fullName evidence="13">Uncharacterized protein</fullName>
    </submittedName>
</protein>
<evidence type="ECO:0000256" key="3">
    <source>
        <dbReference type="ARBA" id="ARBA00022448"/>
    </source>
</evidence>
<dbReference type="Pfam" id="PF16916">
    <property type="entry name" value="ZT_dimer"/>
    <property type="match status" value="1"/>
</dbReference>
<feature type="transmembrane region" description="Helical" evidence="10">
    <location>
        <begin position="864"/>
        <end position="884"/>
    </location>
</feature>
<evidence type="ECO:0000256" key="10">
    <source>
        <dbReference type="SAM" id="Phobius"/>
    </source>
</evidence>
<keyword evidence="6 10" id="KW-1133">Transmembrane helix</keyword>
<organism evidence="13 14">
    <name type="scientific">Lymnaea stagnalis</name>
    <name type="common">Great pond snail</name>
    <name type="synonym">Helix stagnalis</name>
    <dbReference type="NCBI Taxonomy" id="6523"/>
    <lineage>
        <taxon>Eukaryota</taxon>
        <taxon>Metazoa</taxon>
        <taxon>Spiralia</taxon>
        <taxon>Lophotrochozoa</taxon>
        <taxon>Mollusca</taxon>
        <taxon>Gastropoda</taxon>
        <taxon>Heterobranchia</taxon>
        <taxon>Euthyneura</taxon>
        <taxon>Panpulmonata</taxon>
        <taxon>Hygrophila</taxon>
        <taxon>Lymnaeoidea</taxon>
        <taxon>Lymnaeidae</taxon>
        <taxon>Lymnaea</taxon>
    </lineage>
</organism>
<keyword evidence="14" id="KW-1185">Reference proteome</keyword>
<name>A0AAV2IPJ5_LYMST</name>
<dbReference type="InterPro" id="IPR027470">
    <property type="entry name" value="Cation_efflux_CTD"/>
</dbReference>
<feature type="domain" description="Cation efflux protein transmembrane" evidence="11">
    <location>
        <begin position="588"/>
        <end position="892"/>
    </location>
</feature>
<feature type="region of interest" description="Disordered" evidence="9">
    <location>
        <begin position="724"/>
        <end position="751"/>
    </location>
</feature>
<feature type="region of interest" description="Disordered" evidence="9">
    <location>
        <begin position="415"/>
        <end position="454"/>
    </location>
</feature>
<dbReference type="InterPro" id="IPR050681">
    <property type="entry name" value="CDF/SLC30A"/>
</dbReference>
<gene>
    <name evidence="13" type="ORF">GSLYS_00021034001</name>
</gene>
<feature type="compositionally biased region" description="Polar residues" evidence="9">
    <location>
        <begin position="156"/>
        <end position="176"/>
    </location>
</feature>
<dbReference type="Gene3D" id="1.20.1510.10">
    <property type="entry name" value="Cation efflux protein transmembrane domain"/>
    <property type="match status" value="2"/>
</dbReference>
<dbReference type="InterPro" id="IPR027469">
    <property type="entry name" value="Cation_efflux_TMD_sf"/>
</dbReference>
<evidence type="ECO:0000256" key="6">
    <source>
        <dbReference type="ARBA" id="ARBA00022989"/>
    </source>
</evidence>
<feature type="domain" description="Cation efflux protein cytoplasmic" evidence="12">
    <location>
        <begin position="896"/>
        <end position="970"/>
    </location>
</feature>
<keyword evidence="3" id="KW-0813">Transport</keyword>
<dbReference type="Proteomes" id="UP001497497">
    <property type="component" value="Unassembled WGS sequence"/>
</dbReference>
<dbReference type="InterPro" id="IPR058533">
    <property type="entry name" value="Cation_efflux_TM"/>
</dbReference>
<feature type="region of interest" description="Disordered" evidence="9">
    <location>
        <begin position="788"/>
        <end position="817"/>
    </location>
</feature>
<evidence type="ECO:0000256" key="1">
    <source>
        <dbReference type="ARBA" id="ARBA00004141"/>
    </source>
</evidence>
<feature type="compositionally biased region" description="Polar residues" evidence="9">
    <location>
        <begin position="794"/>
        <end position="814"/>
    </location>
</feature>
<keyword evidence="5" id="KW-0864">Zinc transport</keyword>
<dbReference type="EMBL" id="CAXITT010001048">
    <property type="protein sequence ID" value="CAL1547717.1"/>
    <property type="molecule type" value="Genomic_DNA"/>
</dbReference>
<reference evidence="13 14" key="1">
    <citation type="submission" date="2024-04" db="EMBL/GenBank/DDBJ databases">
        <authorList>
            <consortium name="Genoscope - CEA"/>
            <person name="William W."/>
        </authorList>
    </citation>
    <scope>NUCLEOTIDE SEQUENCE [LARGE SCALE GENOMIC DNA]</scope>
</reference>
<evidence type="ECO:0000256" key="8">
    <source>
        <dbReference type="ARBA" id="ARBA00023136"/>
    </source>
</evidence>
<evidence type="ECO:0000313" key="14">
    <source>
        <dbReference type="Proteomes" id="UP001497497"/>
    </source>
</evidence>
<evidence type="ECO:0000256" key="2">
    <source>
        <dbReference type="ARBA" id="ARBA00008873"/>
    </source>
</evidence>
<dbReference type="Pfam" id="PF01545">
    <property type="entry name" value="Cation_efflux"/>
    <property type="match status" value="1"/>
</dbReference>
<proteinExistence type="inferred from homology"/>
<dbReference type="InterPro" id="IPR002524">
    <property type="entry name" value="Cation_efflux"/>
</dbReference>
<evidence type="ECO:0000256" key="5">
    <source>
        <dbReference type="ARBA" id="ARBA00022906"/>
    </source>
</evidence>
<evidence type="ECO:0000256" key="4">
    <source>
        <dbReference type="ARBA" id="ARBA00022692"/>
    </source>
</evidence>